<organism evidence="2">
    <name type="scientific">Petromyces alliaceus</name>
    <name type="common">Aspergillus alliaceus</name>
    <dbReference type="NCBI Taxonomy" id="209559"/>
    <lineage>
        <taxon>Eukaryota</taxon>
        <taxon>Fungi</taxon>
        <taxon>Dikarya</taxon>
        <taxon>Ascomycota</taxon>
        <taxon>Pezizomycotina</taxon>
        <taxon>Eurotiomycetes</taxon>
        <taxon>Eurotiomycetidae</taxon>
        <taxon>Eurotiales</taxon>
        <taxon>Aspergillaceae</taxon>
        <taxon>Aspergillus</taxon>
        <taxon>Aspergillus subgen. Circumdati</taxon>
    </lineage>
</organism>
<feature type="region of interest" description="Disordered" evidence="1">
    <location>
        <begin position="142"/>
        <end position="165"/>
    </location>
</feature>
<dbReference type="AlphaFoldDB" id="A0A5N7CJN4"/>
<sequence length="263" mass="29609">MSSSLRSTYTGVTINSEGDFLCKCGYSMKDFTVQDVKSPYRGKQYWACRRHSTDQDRCKSWIWFDETTRVKRLVPRPATPQTPKKQTDIREFGHPTPPKSGSLKRKRVNIDPGTLDEPPGDDIDDSELALDILNSPTRRRQRHLRDFEVTPTPRAPFEEQQNSTDSIQIRPLRRFRTPPDQISNPSTPRRAATLSSGLFTPPTAGGRKHWNAVEAPVTPTKQRHTFASPACTLEDISDSDSYGCDDELVAAMLDSSDQIQTAG</sequence>
<protein>
    <recommendedName>
        <fullName evidence="3">Zinc finger GRF-type domain-containing protein</fullName>
    </recommendedName>
</protein>
<accession>A0A5N7CJN4</accession>
<feature type="region of interest" description="Disordered" evidence="1">
    <location>
        <begin position="76"/>
        <end position="126"/>
    </location>
</feature>
<reference evidence="2" key="1">
    <citation type="submission" date="2019-04" db="EMBL/GenBank/DDBJ databases">
        <title>Friends and foes A comparative genomics studyof 23 Aspergillus species from section Flavi.</title>
        <authorList>
            <consortium name="DOE Joint Genome Institute"/>
            <person name="Kjaerbolling I."/>
            <person name="Vesth T."/>
            <person name="Frisvad J.C."/>
            <person name="Nybo J.L."/>
            <person name="Theobald S."/>
            <person name="Kildgaard S."/>
            <person name="Isbrandt T."/>
            <person name="Kuo A."/>
            <person name="Sato A."/>
            <person name="Lyhne E.K."/>
            <person name="Kogle M.E."/>
            <person name="Wiebenga A."/>
            <person name="Kun R.S."/>
            <person name="Lubbers R.J."/>
            <person name="Makela M.R."/>
            <person name="Barry K."/>
            <person name="Chovatia M."/>
            <person name="Clum A."/>
            <person name="Daum C."/>
            <person name="Haridas S."/>
            <person name="He G."/>
            <person name="LaButti K."/>
            <person name="Lipzen A."/>
            <person name="Mondo S."/>
            <person name="Riley R."/>
            <person name="Salamov A."/>
            <person name="Simmons B.A."/>
            <person name="Magnuson J.K."/>
            <person name="Henrissat B."/>
            <person name="Mortensen U.H."/>
            <person name="Larsen T.O."/>
            <person name="Devries R.P."/>
            <person name="Grigoriev I.V."/>
            <person name="Machida M."/>
            <person name="Baker S.E."/>
            <person name="Andersen M.R."/>
        </authorList>
    </citation>
    <scope>NUCLEOTIDE SEQUENCE [LARGE SCALE GENOMIC DNA]</scope>
    <source>
        <strain evidence="2">IBT 14317</strain>
    </source>
</reference>
<dbReference type="OrthoDB" id="4425191at2759"/>
<evidence type="ECO:0000256" key="1">
    <source>
        <dbReference type="SAM" id="MobiDB-lite"/>
    </source>
</evidence>
<dbReference type="Proteomes" id="UP000326877">
    <property type="component" value="Unassembled WGS sequence"/>
</dbReference>
<evidence type="ECO:0008006" key="3">
    <source>
        <dbReference type="Google" id="ProtNLM"/>
    </source>
</evidence>
<proteinExistence type="predicted"/>
<gene>
    <name evidence="2" type="ORF">BDV23DRAFT_147852</name>
</gene>
<name>A0A5N7CJN4_PETAA</name>
<dbReference type="EMBL" id="ML735224">
    <property type="protein sequence ID" value="KAE8394394.1"/>
    <property type="molecule type" value="Genomic_DNA"/>
</dbReference>
<evidence type="ECO:0000313" key="2">
    <source>
        <dbReference type="EMBL" id="KAE8394394.1"/>
    </source>
</evidence>